<feature type="transmembrane region" description="Helical" evidence="10">
    <location>
        <begin position="32"/>
        <end position="57"/>
    </location>
</feature>
<keyword evidence="6 10" id="KW-1133">Transmembrane helix</keyword>
<evidence type="ECO:0000256" key="5">
    <source>
        <dbReference type="ARBA" id="ARBA00022833"/>
    </source>
</evidence>
<evidence type="ECO:0000256" key="4">
    <source>
        <dbReference type="ARBA" id="ARBA00022723"/>
    </source>
</evidence>
<dbReference type="PANTHER" id="PTHR46905:SF1">
    <property type="entry name" value="RING-TYPE E3 UBIQUITIN TRANSFERASE"/>
    <property type="match status" value="1"/>
</dbReference>
<evidence type="ECO:0000256" key="8">
    <source>
        <dbReference type="ARBA" id="ARBA00024209"/>
    </source>
</evidence>
<evidence type="ECO:0000256" key="2">
    <source>
        <dbReference type="ARBA" id="ARBA00022679"/>
    </source>
</evidence>
<keyword evidence="3 10" id="KW-0812">Transmembrane</keyword>
<keyword evidence="5" id="KW-0862">Zinc</keyword>
<comment type="caution">
    <text evidence="12">The sequence shown here is derived from an EMBL/GenBank/DDBJ whole genome shotgun (WGS) entry which is preliminary data.</text>
</comment>
<dbReference type="PANTHER" id="PTHR46905">
    <property type="entry name" value="RING-H2 FINGER PROTEIN ATL78"/>
    <property type="match status" value="1"/>
</dbReference>
<dbReference type="GO" id="GO:0016740">
    <property type="term" value="F:transferase activity"/>
    <property type="evidence" value="ECO:0007669"/>
    <property type="project" value="UniProtKB-KW"/>
</dbReference>
<keyword evidence="9" id="KW-0863">Zinc-finger</keyword>
<reference evidence="12" key="1">
    <citation type="journal article" date="2023" name="Nat. Commun.">
        <title>Diploid and tetraploid genomes of Acorus and the evolution of monocots.</title>
        <authorList>
            <person name="Ma L."/>
            <person name="Liu K.W."/>
            <person name="Li Z."/>
            <person name="Hsiao Y.Y."/>
            <person name="Qi Y."/>
            <person name="Fu T."/>
            <person name="Tang G.D."/>
            <person name="Zhang D."/>
            <person name="Sun W.H."/>
            <person name="Liu D.K."/>
            <person name="Li Y."/>
            <person name="Chen G.Z."/>
            <person name="Liu X.D."/>
            <person name="Liao X.Y."/>
            <person name="Jiang Y.T."/>
            <person name="Yu X."/>
            <person name="Hao Y."/>
            <person name="Huang J."/>
            <person name="Zhao X.W."/>
            <person name="Ke S."/>
            <person name="Chen Y.Y."/>
            <person name="Wu W.L."/>
            <person name="Hsu J.L."/>
            <person name="Lin Y.F."/>
            <person name="Huang M.D."/>
            <person name="Li C.Y."/>
            <person name="Huang L."/>
            <person name="Wang Z.W."/>
            <person name="Zhao X."/>
            <person name="Zhong W.Y."/>
            <person name="Peng D.H."/>
            <person name="Ahmad S."/>
            <person name="Lan S."/>
            <person name="Zhang J.S."/>
            <person name="Tsai W.C."/>
            <person name="Van de Peer Y."/>
            <person name="Liu Z.J."/>
        </authorList>
    </citation>
    <scope>NUCLEOTIDE SEQUENCE</scope>
    <source>
        <strain evidence="12">SCP</strain>
    </source>
</reference>
<evidence type="ECO:0000256" key="7">
    <source>
        <dbReference type="ARBA" id="ARBA00023136"/>
    </source>
</evidence>
<dbReference type="GO" id="GO:0008270">
    <property type="term" value="F:zinc ion binding"/>
    <property type="evidence" value="ECO:0007669"/>
    <property type="project" value="UniProtKB-KW"/>
</dbReference>
<dbReference type="SMART" id="SM00184">
    <property type="entry name" value="RING"/>
    <property type="match status" value="1"/>
</dbReference>
<dbReference type="GO" id="GO:0016020">
    <property type="term" value="C:membrane"/>
    <property type="evidence" value="ECO:0007669"/>
    <property type="project" value="UniProtKB-SubCell"/>
</dbReference>
<evidence type="ECO:0000313" key="12">
    <source>
        <dbReference type="EMBL" id="KAK1273758.1"/>
    </source>
</evidence>
<feature type="domain" description="RING-type" evidence="11">
    <location>
        <begin position="101"/>
        <end position="143"/>
    </location>
</feature>
<comment type="similarity">
    <text evidence="8">Belongs to the RING-type zinc finger family. ATL subfamily.</text>
</comment>
<reference evidence="12" key="2">
    <citation type="submission" date="2023-06" db="EMBL/GenBank/DDBJ databases">
        <authorList>
            <person name="Ma L."/>
            <person name="Liu K.-W."/>
            <person name="Li Z."/>
            <person name="Hsiao Y.-Y."/>
            <person name="Qi Y."/>
            <person name="Fu T."/>
            <person name="Tang G."/>
            <person name="Zhang D."/>
            <person name="Sun W.-H."/>
            <person name="Liu D.-K."/>
            <person name="Li Y."/>
            <person name="Chen G.-Z."/>
            <person name="Liu X.-D."/>
            <person name="Liao X.-Y."/>
            <person name="Jiang Y.-T."/>
            <person name="Yu X."/>
            <person name="Hao Y."/>
            <person name="Huang J."/>
            <person name="Zhao X.-W."/>
            <person name="Ke S."/>
            <person name="Chen Y.-Y."/>
            <person name="Wu W.-L."/>
            <person name="Hsu J.-L."/>
            <person name="Lin Y.-F."/>
            <person name="Huang M.-D."/>
            <person name="Li C.-Y."/>
            <person name="Huang L."/>
            <person name="Wang Z.-W."/>
            <person name="Zhao X."/>
            <person name="Zhong W.-Y."/>
            <person name="Peng D.-H."/>
            <person name="Ahmad S."/>
            <person name="Lan S."/>
            <person name="Zhang J.-S."/>
            <person name="Tsai W.-C."/>
            <person name="Van De Peer Y."/>
            <person name="Liu Z.-J."/>
        </authorList>
    </citation>
    <scope>NUCLEOTIDE SEQUENCE</scope>
    <source>
        <strain evidence="12">SCP</strain>
        <tissue evidence="12">Leaves</tissue>
    </source>
</reference>
<dbReference type="PROSITE" id="PS50089">
    <property type="entry name" value="ZF_RING_2"/>
    <property type="match status" value="1"/>
</dbReference>
<gene>
    <name evidence="12" type="ORF">QJS04_geneDACA013198</name>
</gene>
<dbReference type="SUPFAM" id="SSF57850">
    <property type="entry name" value="RING/U-box"/>
    <property type="match status" value="1"/>
</dbReference>
<sequence>MASPNTTTTTTPTKSKSNWSPYIDPKDFDTNLAMILIALISAVLCALALNFAFRFFLRLYHRQRQRISTTDLEKQRSGSSLPALVFSASGKAGLAGEEGVCAICLSEFVEGEEVKVLPSCRHGFHGRCVEGWLSKRASCPTCRAVCELGKDSVARDGSERAVDVA</sequence>
<dbReference type="Proteomes" id="UP001179952">
    <property type="component" value="Unassembled WGS sequence"/>
</dbReference>
<accession>A0AAV9BC36</accession>
<comment type="subcellular location">
    <subcellularLocation>
        <location evidence="1">Membrane</location>
        <topology evidence="1">Single-pass membrane protein</topology>
    </subcellularLocation>
</comment>
<dbReference type="Gene3D" id="3.30.40.10">
    <property type="entry name" value="Zinc/RING finger domain, C3HC4 (zinc finger)"/>
    <property type="match status" value="1"/>
</dbReference>
<keyword evidence="2" id="KW-0808">Transferase</keyword>
<evidence type="ECO:0000256" key="10">
    <source>
        <dbReference type="SAM" id="Phobius"/>
    </source>
</evidence>
<proteinExistence type="inferred from homology"/>
<evidence type="ECO:0000259" key="11">
    <source>
        <dbReference type="PROSITE" id="PS50089"/>
    </source>
</evidence>
<protein>
    <submittedName>
        <fullName evidence="12">RING-H2 finger protein ATL79</fullName>
    </submittedName>
</protein>
<dbReference type="InterPro" id="IPR044602">
    <property type="entry name" value="ATL10/ATL72-79-like"/>
</dbReference>
<evidence type="ECO:0000256" key="1">
    <source>
        <dbReference type="ARBA" id="ARBA00004167"/>
    </source>
</evidence>
<evidence type="ECO:0000256" key="6">
    <source>
        <dbReference type="ARBA" id="ARBA00022989"/>
    </source>
</evidence>
<evidence type="ECO:0000256" key="3">
    <source>
        <dbReference type="ARBA" id="ARBA00022692"/>
    </source>
</evidence>
<keyword evidence="13" id="KW-1185">Reference proteome</keyword>
<dbReference type="InterPro" id="IPR001841">
    <property type="entry name" value="Znf_RING"/>
</dbReference>
<dbReference type="Pfam" id="PF13639">
    <property type="entry name" value="zf-RING_2"/>
    <property type="match status" value="1"/>
</dbReference>
<dbReference type="EMBL" id="JAUJYN010000004">
    <property type="protein sequence ID" value="KAK1273758.1"/>
    <property type="molecule type" value="Genomic_DNA"/>
</dbReference>
<evidence type="ECO:0000256" key="9">
    <source>
        <dbReference type="PROSITE-ProRule" id="PRU00175"/>
    </source>
</evidence>
<dbReference type="InterPro" id="IPR013083">
    <property type="entry name" value="Znf_RING/FYVE/PHD"/>
</dbReference>
<organism evidence="12 13">
    <name type="scientific">Acorus gramineus</name>
    <name type="common">Dwarf sweet flag</name>
    <dbReference type="NCBI Taxonomy" id="55184"/>
    <lineage>
        <taxon>Eukaryota</taxon>
        <taxon>Viridiplantae</taxon>
        <taxon>Streptophyta</taxon>
        <taxon>Embryophyta</taxon>
        <taxon>Tracheophyta</taxon>
        <taxon>Spermatophyta</taxon>
        <taxon>Magnoliopsida</taxon>
        <taxon>Liliopsida</taxon>
        <taxon>Acoraceae</taxon>
        <taxon>Acorus</taxon>
    </lineage>
</organism>
<dbReference type="AlphaFoldDB" id="A0AAV9BC36"/>
<evidence type="ECO:0000313" key="13">
    <source>
        <dbReference type="Proteomes" id="UP001179952"/>
    </source>
</evidence>
<dbReference type="CDD" id="cd16454">
    <property type="entry name" value="RING-H2_PA-TM-RING"/>
    <property type="match status" value="1"/>
</dbReference>
<keyword evidence="7 10" id="KW-0472">Membrane</keyword>
<keyword evidence="4" id="KW-0479">Metal-binding</keyword>
<name>A0AAV9BC36_ACOGR</name>
<dbReference type="GO" id="GO:0016567">
    <property type="term" value="P:protein ubiquitination"/>
    <property type="evidence" value="ECO:0007669"/>
    <property type="project" value="InterPro"/>
</dbReference>